<feature type="domain" description="DUF6311" evidence="2">
    <location>
        <begin position="17"/>
        <end position="403"/>
    </location>
</feature>
<feature type="transmembrane region" description="Helical" evidence="1">
    <location>
        <begin position="409"/>
        <end position="430"/>
    </location>
</feature>
<keyword evidence="1" id="KW-1133">Transmembrane helix</keyword>
<feature type="transmembrane region" description="Helical" evidence="1">
    <location>
        <begin position="232"/>
        <end position="251"/>
    </location>
</feature>
<feature type="transmembrane region" description="Helical" evidence="1">
    <location>
        <begin position="339"/>
        <end position="362"/>
    </location>
</feature>
<feature type="transmembrane region" description="Helical" evidence="1">
    <location>
        <begin position="382"/>
        <end position="402"/>
    </location>
</feature>
<accession>A0A923TAK0</accession>
<keyword evidence="4" id="KW-1185">Reference proteome</keyword>
<dbReference type="Pfam" id="PF19830">
    <property type="entry name" value="DUF6311"/>
    <property type="match status" value="1"/>
</dbReference>
<reference evidence="3" key="1">
    <citation type="submission" date="2020-08" db="EMBL/GenBank/DDBJ databases">
        <title>Lewinella bacteria from marine environments.</title>
        <authorList>
            <person name="Zhong Y."/>
        </authorList>
    </citation>
    <scope>NUCLEOTIDE SEQUENCE</scope>
    <source>
        <strain evidence="3">KCTC 42187</strain>
    </source>
</reference>
<evidence type="ECO:0000313" key="4">
    <source>
        <dbReference type="Proteomes" id="UP000650081"/>
    </source>
</evidence>
<dbReference type="InterPro" id="IPR046278">
    <property type="entry name" value="DUF6311"/>
</dbReference>
<keyword evidence="1" id="KW-0472">Membrane</keyword>
<comment type="caution">
    <text evidence="3">The sequence shown here is derived from an EMBL/GenBank/DDBJ whole genome shotgun (WGS) entry which is preliminary data.</text>
</comment>
<feature type="transmembrane region" description="Helical" evidence="1">
    <location>
        <begin position="180"/>
        <end position="196"/>
    </location>
</feature>
<name>A0A923TAK0_9BACT</name>
<feature type="transmembrane region" description="Helical" evidence="1">
    <location>
        <begin position="101"/>
        <end position="125"/>
    </location>
</feature>
<feature type="transmembrane region" description="Helical" evidence="1">
    <location>
        <begin position="202"/>
        <end position="220"/>
    </location>
</feature>
<keyword evidence="1" id="KW-0812">Transmembrane</keyword>
<organism evidence="3 4">
    <name type="scientific">Neolewinella lacunae</name>
    <dbReference type="NCBI Taxonomy" id="1517758"/>
    <lineage>
        <taxon>Bacteria</taxon>
        <taxon>Pseudomonadati</taxon>
        <taxon>Bacteroidota</taxon>
        <taxon>Saprospiria</taxon>
        <taxon>Saprospirales</taxon>
        <taxon>Lewinellaceae</taxon>
        <taxon>Neolewinella</taxon>
    </lineage>
</organism>
<dbReference type="RefSeq" id="WP_187468571.1">
    <property type="nucleotide sequence ID" value="NZ_JACSIT010000153.1"/>
</dbReference>
<feature type="transmembrane region" description="Helical" evidence="1">
    <location>
        <begin position="156"/>
        <end position="173"/>
    </location>
</feature>
<evidence type="ECO:0000256" key="1">
    <source>
        <dbReference type="SAM" id="Phobius"/>
    </source>
</evidence>
<dbReference type="AlphaFoldDB" id="A0A923TAK0"/>
<gene>
    <name evidence="3" type="ORF">H9S92_20495</name>
</gene>
<dbReference type="EMBL" id="JACSIT010000153">
    <property type="protein sequence ID" value="MBC6996564.1"/>
    <property type="molecule type" value="Genomic_DNA"/>
</dbReference>
<proteinExistence type="predicted"/>
<protein>
    <recommendedName>
        <fullName evidence="2">DUF6311 domain-containing protein</fullName>
    </recommendedName>
</protein>
<sequence length="750" mass="85279">MERSVGKKSGQALLVFVLAAAVFCFFFRGLMLSPNLYAPTFGGDGLTIHYNLFYHAAYGDGADLQAQYHPHTENIFLTDAQSLLAVALAELRPVFPHLHQYAVGFSNGLIFWSNPLAALFLFLILRRLGVRWGVALAGGLFIAMLSPQILRQLGGQYTLGYTFLLPLLIWYLLSYEAGRSYWWRSLLAATVVILAGINNPYLYAICGAFLLGAVVLAALAKWLRVLPMPGRMVLHWLGVFLLTTGVVFLTVKGFDTVEDRVEVPFGFFHNTATWGGLLTSPKLFTYAPVRRILIGLAQPYRETPMYLGIIPILLTLILPVLWVYYRARRRSLTVWKSPVLTLLLASSVLGLIFGFGLPFAWVEDWTYAHLGSILQFRAPVRFAWPFYYVLGLVAVCGLDWIAQTRKKRWAGIAWWVLPLAVWGIEANQYLNFSLEDHYYSNAFRPSELRHFGEIAKARNIDTAQFSSIYLLPSEQGWSDKIYRDGSWRSNHDGYKLSLATSLPLLNGKLSRVSLGWVLKSLQVVSHPLIDKALLEEIDRGKDIVLLTSLENPLSAREDSLRQLGEVLYSNDKMELRRLRPEVLAENHRTARQAALADTLLTTQFINLPTEEDPAHAFVGKGSRKVGPGWTDIWSLDHTALPGSGPYEISFWYFVDKTRFGGPKFYFRTLDAEGKIVEEQYQWTNEAWDTQRGWLRMFFTVAAAKPGHRSILYGDYFHHYWLDAFLLRPQDRNVRVVHDDGVLYNNYWLPK</sequence>
<evidence type="ECO:0000313" key="3">
    <source>
        <dbReference type="EMBL" id="MBC6996564.1"/>
    </source>
</evidence>
<evidence type="ECO:0000259" key="2">
    <source>
        <dbReference type="Pfam" id="PF19830"/>
    </source>
</evidence>
<feature type="transmembrane region" description="Helical" evidence="1">
    <location>
        <begin position="132"/>
        <end position="150"/>
    </location>
</feature>
<dbReference type="Proteomes" id="UP000650081">
    <property type="component" value="Unassembled WGS sequence"/>
</dbReference>
<feature type="transmembrane region" description="Helical" evidence="1">
    <location>
        <begin position="12"/>
        <end position="31"/>
    </location>
</feature>
<feature type="transmembrane region" description="Helical" evidence="1">
    <location>
        <begin position="305"/>
        <end position="327"/>
    </location>
</feature>